<dbReference type="PANTHER" id="PTHR12277">
    <property type="entry name" value="ALPHA/BETA HYDROLASE DOMAIN-CONTAINING PROTEIN"/>
    <property type="match status" value="1"/>
</dbReference>
<dbReference type="AlphaFoldDB" id="A0AAU9JQN3"/>
<keyword evidence="2" id="KW-1185">Reference proteome</keyword>
<protein>
    <recommendedName>
        <fullName evidence="3">Serine aminopeptidase S33 domain-containing protein</fullName>
    </recommendedName>
</protein>
<evidence type="ECO:0008006" key="3">
    <source>
        <dbReference type="Google" id="ProtNLM"/>
    </source>
</evidence>
<dbReference type="PANTHER" id="PTHR12277:SF81">
    <property type="entry name" value="PROTEIN ABHD13"/>
    <property type="match status" value="1"/>
</dbReference>
<name>A0AAU9JQN3_9CILI</name>
<dbReference type="Gene3D" id="3.40.50.1820">
    <property type="entry name" value="alpha/beta hydrolase"/>
    <property type="match status" value="1"/>
</dbReference>
<organism evidence="1 2">
    <name type="scientific">Blepharisma stoltei</name>
    <dbReference type="NCBI Taxonomy" id="1481888"/>
    <lineage>
        <taxon>Eukaryota</taxon>
        <taxon>Sar</taxon>
        <taxon>Alveolata</taxon>
        <taxon>Ciliophora</taxon>
        <taxon>Postciliodesmatophora</taxon>
        <taxon>Heterotrichea</taxon>
        <taxon>Heterotrichida</taxon>
        <taxon>Blepharismidae</taxon>
        <taxon>Blepharisma</taxon>
    </lineage>
</organism>
<evidence type="ECO:0000313" key="1">
    <source>
        <dbReference type="EMBL" id="CAG9323219.1"/>
    </source>
</evidence>
<proteinExistence type="predicted"/>
<dbReference type="Proteomes" id="UP001162131">
    <property type="component" value="Unassembled WGS sequence"/>
</dbReference>
<dbReference type="InterPro" id="IPR029058">
    <property type="entry name" value="AB_hydrolase_fold"/>
</dbReference>
<sequence length="235" mass="26722">MGCAKSRLIPPSQAKMLGSQLSLKTADGNTIQAQYFNQGYNVTLIISHGCDEDFSQIEEWVKNNLLQTLKANIFIYEYSYFNDGETQVSEFGYSDCESAFWFVYECLRTSRSKIFLYGRSIGVAPSCHLAEKYPDVGGLILQGPLNYNFRGNSDNKFTFPREMFPSIEKMKNIRCPILVIHGNKDDSAIMPSANELYKSCRSSQKQWHSLGVDQNANPCQEEVLETIKHFMDKSI</sequence>
<dbReference type="EMBL" id="CAJZBQ010000033">
    <property type="protein sequence ID" value="CAG9323219.1"/>
    <property type="molecule type" value="Genomic_DNA"/>
</dbReference>
<comment type="caution">
    <text evidence="1">The sequence shown here is derived from an EMBL/GenBank/DDBJ whole genome shotgun (WGS) entry which is preliminary data.</text>
</comment>
<dbReference type="SUPFAM" id="SSF53474">
    <property type="entry name" value="alpha/beta-Hydrolases"/>
    <property type="match status" value="1"/>
</dbReference>
<gene>
    <name evidence="1" type="ORF">BSTOLATCC_MIC33120</name>
</gene>
<accession>A0AAU9JQN3</accession>
<evidence type="ECO:0000313" key="2">
    <source>
        <dbReference type="Proteomes" id="UP001162131"/>
    </source>
</evidence>
<reference evidence="1" key="1">
    <citation type="submission" date="2021-09" db="EMBL/GenBank/DDBJ databases">
        <authorList>
            <consortium name="AG Swart"/>
            <person name="Singh M."/>
            <person name="Singh A."/>
            <person name="Seah K."/>
            <person name="Emmerich C."/>
        </authorList>
    </citation>
    <scope>NUCLEOTIDE SEQUENCE</scope>
    <source>
        <strain evidence="1">ATCC30299</strain>
    </source>
</reference>